<dbReference type="EMBL" id="CP093379">
    <property type="protein sequence ID" value="UNM95674.1"/>
    <property type="molecule type" value="Genomic_DNA"/>
</dbReference>
<dbReference type="RefSeq" id="WP_242148153.1">
    <property type="nucleotide sequence ID" value="NZ_CP093379.1"/>
</dbReference>
<gene>
    <name evidence="1" type="ORF">MMG00_10680</name>
</gene>
<name>A0ABY3X1V2_9GAMM</name>
<accession>A0ABY3X1V2</accession>
<organism evidence="1 2">
    <name type="scientific">Ignatzschineria rhizosphaerae</name>
    <dbReference type="NCBI Taxonomy" id="2923279"/>
    <lineage>
        <taxon>Bacteria</taxon>
        <taxon>Pseudomonadati</taxon>
        <taxon>Pseudomonadota</taxon>
        <taxon>Gammaproteobacteria</taxon>
        <taxon>Cardiobacteriales</taxon>
        <taxon>Ignatzschineriaceae</taxon>
        <taxon>Ignatzschineria</taxon>
    </lineage>
</organism>
<evidence type="ECO:0000313" key="1">
    <source>
        <dbReference type="EMBL" id="UNM95674.1"/>
    </source>
</evidence>
<protein>
    <submittedName>
        <fullName evidence="1">Uncharacterized protein</fullName>
    </submittedName>
</protein>
<sequence length="113" mass="12991">MIYDQDFSKMIVTSMVNSPKCIFTMYEIASFFNGSMDKNGLYLNIQDPNFIGTLYFHTQILIDKHILKPAIRQWDNLHSAGFSFEEDGNKIAIGYQSGEYFRISSKALEDNSL</sequence>
<evidence type="ECO:0000313" key="2">
    <source>
        <dbReference type="Proteomes" id="UP000829542"/>
    </source>
</evidence>
<proteinExistence type="predicted"/>
<dbReference type="Proteomes" id="UP000829542">
    <property type="component" value="Chromosome"/>
</dbReference>
<keyword evidence="2" id="KW-1185">Reference proteome</keyword>
<reference evidence="1 2" key="1">
    <citation type="submission" date="2022-03" db="EMBL/GenBank/DDBJ databases">
        <title>Ignatzschineria rhizosphaerae HR5S32.</title>
        <authorList>
            <person name="Sun J.Q."/>
            <person name="Feng J.Y."/>
        </authorList>
    </citation>
    <scope>NUCLEOTIDE SEQUENCE [LARGE SCALE GENOMIC DNA]</scope>
    <source>
        <strain evidence="1 2">HR5S32</strain>
    </source>
</reference>